<accession>A0ABQ9MLE3</accession>
<feature type="coiled-coil region" evidence="1">
    <location>
        <begin position="173"/>
        <end position="200"/>
    </location>
</feature>
<feature type="region of interest" description="Disordered" evidence="2">
    <location>
        <begin position="379"/>
        <end position="415"/>
    </location>
</feature>
<evidence type="ECO:0000313" key="3">
    <source>
        <dbReference type="EMBL" id="KAJ9180420.1"/>
    </source>
</evidence>
<dbReference type="Proteomes" id="UP001174677">
    <property type="component" value="Chromosome 5"/>
</dbReference>
<dbReference type="PANTHER" id="PTHR37198">
    <property type="entry name" value="NUCLEOLIN"/>
    <property type="match status" value="1"/>
</dbReference>
<evidence type="ECO:0000256" key="2">
    <source>
        <dbReference type="SAM" id="MobiDB-lite"/>
    </source>
</evidence>
<sequence>MEEQAMERENQECEENSGKMSRILDKGLALGKKMLITGFVISSAPVVLPPLVVLSALGFAVSVPYGLFLASYACTEKIMSKLLPSPTTPPPFVEDGLTRDGGEDAGFGGNVEMENEEEVLKTRGEMRFDTDEKRNEDEVNVLKGELYAQKGFEKEEKEILNNKDEVVEKNGYEEDVDEDVDKEEDSLKEIEIQNEGIREKEKEELLIGKNKDATDEIQIEGIREKEKEEPLIEENNGATEEICGVMIVIEGKEKSGGYTKVEEVPFEVTNVAVELCQGGDNEGKELVSETTGLVEKIRDEGKTDKGVDNYKQSAEDVHGGVEEGLKETDQNVEETVTQLGDGNATDWVGIEARSIDQKVEEKSDKVSLLENLEVEQMGATGSAPVVQGEQVSGKRADDNIREQEKSEGRAQEHMAKYDKRNHELNGKEITVSSNIDVREIADGSGIDLFDDKCAAQLQHSSVDYVTPEGSEQPSYKLEENSDLLELTIPSRERELEHGGISDQAPYSEEIIWKQIDAMRTIVGYTAAQQGTYTEELKALYVFTGVEPPASFKDPSDLAEVSDKLRFLMSIVGVQ</sequence>
<keyword evidence="1" id="KW-0175">Coiled coil</keyword>
<dbReference type="EMBL" id="JARPOI010000005">
    <property type="protein sequence ID" value="KAJ9180420.1"/>
    <property type="molecule type" value="Genomic_DNA"/>
</dbReference>
<keyword evidence="4" id="KW-1185">Reference proteome</keyword>
<feature type="compositionally biased region" description="Basic and acidic residues" evidence="2">
    <location>
        <begin position="392"/>
        <end position="415"/>
    </location>
</feature>
<organism evidence="3 4">
    <name type="scientific">Hevea brasiliensis</name>
    <name type="common">Para rubber tree</name>
    <name type="synonym">Siphonia brasiliensis</name>
    <dbReference type="NCBI Taxonomy" id="3981"/>
    <lineage>
        <taxon>Eukaryota</taxon>
        <taxon>Viridiplantae</taxon>
        <taxon>Streptophyta</taxon>
        <taxon>Embryophyta</taxon>
        <taxon>Tracheophyta</taxon>
        <taxon>Spermatophyta</taxon>
        <taxon>Magnoliopsida</taxon>
        <taxon>eudicotyledons</taxon>
        <taxon>Gunneridae</taxon>
        <taxon>Pentapetalae</taxon>
        <taxon>rosids</taxon>
        <taxon>fabids</taxon>
        <taxon>Malpighiales</taxon>
        <taxon>Euphorbiaceae</taxon>
        <taxon>Crotonoideae</taxon>
        <taxon>Micrandreae</taxon>
        <taxon>Hevea</taxon>
    </lineage>
</organism>
<comment type="caution">
    <text evidence="3">The sequence shown here is derived from an EMBL/GenBank/DDBJ whole genome shotgun (WGS) entry which is preliminary data.</text>
</comment>
<protein>
    <submittedName>
        <fullName evidence="3">Uncharacterized protein</fullName>
    </submittedName>
</protein>
<evidence type="ECO:0000313" key="4">
    <source>
        <dbReference type="Proteomes" id="UP001174677"/>
    </source>
</evidence>
<evidence type="ECO:0000256" key="1">
    <source>
        <dbReference type="SAM" id="Coils"/>
    </source>
</evidence>
<reference evidence="3" key="1">
    <citation type="journal article" date="2023" name="Plant Biotechnol. J.">
        <title>Chromosome-level wild Hevea brasiliensis genome provides new tools for genomic-assisted breeding and valuable loci to elevate rubber yield.</title>
        <authorList>
            <person name="Cheng H."/>
            <person name="Song X."/>
            <person name="Hu Y."/>
            <person name="Wu T."/>
            <person name="Yang Q."/>
            <person name="An Z."/>
            <person name="Feng S."/>
            <person name="Deng Z."/>
            <person name="Wu W."/>
            <person name="Zeng X."/>
            <person name="Tu M."/>
            <person name="Wang X."/>
            <person name="Huang H."/>
        </authorList>
    </citation>
    <scope>NUCLEOTIDE SEQUENCE</scope>
    <source>
        <strain evidence="3">MT/VB/25A 57/8</strain>
    </source>
</reference>
<proteinExistence type="predicted"/>
<dbReference type="PANTHER" id="PTHR37198:SF1">
    <property type="entry name" value="NUCLEOLIN"/>
    <property type="match status" value="1"/>
</dbReference>
<gene>
    <name evidence="3" type="ORF">P3X46_008667</name>
</gene>
<name>A0ABQ9MLE3_HEVBR</name>